<gene>
    <name evidence="2" type="ORF">SPV1_06609</name>
</gene>
<sequence length="213" mass="23864">MPVQAIVVVLTVLVLLVVIYAVRTLRHDRLSSQQSPRHEAAGEAGLNEMEQACLKSLTAVVGNDYRIICKVSVADLVAANIPQQHKGAIADFVLYDDSGEHAVAAIWLQQPGNKQQAEQRRLVENSGIRVFQLQRKTSYSIMEIRNLLEPLLKKPPPSPDELVATISMEALHLCQRCQSRMHIRRAASGPQKGTLFWVCEKYPACRQLELYIE</sequence>
<dbReference type="InterPro" id="IPR024402">
    <property type="entry name" value="DUF2726"/>
</dbReference>
<name>Q0F0N5_9PROT</name>
<dbReference type="InterPro" id="IPR014538">
    <property type="entry name" value="UCP028063_topo_Znf"/>
</dbReference>
<evidence type="ECO:0000313" key="3">
    <source>
        <dbReference type="Proteomes" id="UP000005297"/>
    </source>
</evidence>
<comment type="caution">
    <text evidence="2">The sequence shown here is derived from an EMBL/GenBank/DDBJ whole genome shotgun (WGS) entry which is preliminary data.</text>
</comment>
<dbReference type="STRING" id="314344.AL013_02160"/>
<dbReference type="Proteomes" id="UP000005297">
    <property type="component" value="Unassembled WGS sequence"/>
</dbReference>
<dbReference type="Pfam" id="PF10881">
    <property type="entry name" value="DUF2726"/>
    <property type="match status" value="1"/>
</dbReference>
<evidence type="ECO:0000313" key="2">
    <source>
        <dbReference type="EMBL" id="EAU54993.1"/>
    </source>
</evidence>
<keyword evidence="3" id="KW-1185">Reference proteome</keyword>
<dbReference type="eggNOG" id="COG0551">
    <property type="taxonomic scope" value="Bacteria"/>
</dbReference>
<proteinExistence type="predicted"/>
<dbReference type="OrthoDB" id="5782056at2"/>
<dbReference type="InParanoid" id="Q0F0N5"/>
<reference evidence="2 3" key="1">
    <citation type="submission" date="2006-09" db="EMBL/GenBank/DDBJ databases">
        <authorList>
            <person name="Emerson D."/>
            <person name="Ferriera S."/>
            <person name="Johnson J."/>
            <person name="Kravitz S."/>
            <person name="Halpern A."/>
            <person name="Remington K."/>
            <person name="Beeson K."/>
            <person name="Tran B."/>
            <person name="Rogers Y.-H."/>
            <person name="Friedman R."/>
            <person name="Venter J.C."/>
        </authorList>
    </citation>
    <scope>NUCLEOTIDE SEQUENCE [LARGE SCALE GENOMIC DNA]</scope>
    <source>
        <strain evidence="2 3">PV-1</strain>
    </source>
</reference>
<dbReference type="AlphaFoldDB" id="Q0F0N5"/>
<dbReference type="HOGENOM" id="CLU_1293115_0_0_0"/>
<evidence type="ECO:0000259" key="1">
    <source>
        <dbReference type="Pfam" id="PF10881"/>
    </source>
</evidence>
<organism evidence="2 3">
    <name type="scientific">Mariprofundus ferrooxydans PV-1</name>
    <dbReference type="NCBI Taxonomy" id="314345"/>
    <lineage>
        <taxon>Bacteria</taxon>
        <taxon>Pseudomonadati</taxon>
        <taxon>Pseudomonadota</taxon>
        <taxon>Candidatius Mariprofundia</taxon>
        <taxon>Mariprofundales</taxon>
        <taxon>Mariprofundaceae</taxon>
        <taxon>Mariprofundus</taxon>
    </lineage>
</organism>
<accession>Q0F0N5</accession>
<dbReference type="Gene3D" id="3.30.65.10">
    <property type="entry name" value="Bacterial Topoisomerase I, domain 1"/>
    <property type="match status" value="1"/>
</dbReference>
<dbReference type="RefSeq" id="WP_009851615.1">
    <property type="nucleotide sequence ID" value="NZ_DS022295.1"/>
</dbReference>
<dbReference type="PIRSF" id="PIRSF028063">
    <property type="entry name" value="UCP028063"/>
    <property type="match status" value="1"/>
</dbReference>
<dbReference type="EMBL" id="AATS01000004">
    <property type="protein sequence ID" value="EAU54993.1"/>
    <property type="molecule type" value="Genomic_DNA"/>
</dbReference>
<feature type="domain" description="DUF2726" evidence="1">
    <location>
        <begin position="46"/>
        <end position="149"/>
    </location>
</feature>
<protein>
    <recommendedName>
        <fullName evidence="1">DUF2726 domain-containing protein</fullName>
    </recommendedName>
</protein>